<proteinExistence type="predicted"/>
<reference evidence="1 2" key="1">
    <citation type="journal article" date="2013" name="Proc. Natl. Acad. Sci. U.S.A.">
        <title>Genome of Phaeocystis globosa virus PgV-16T highlights the common ancestry of the largest known DNA viruses infecting eukaryotes.</title>
        <authorList>
            <person name="Santini S."/>
            <person name="Jeudy S."/>
            <person name="Bartoli J."/>
            <person name="Poirot O."/>
            <person name="Lescot M."/>
            <person name="Abergel C."/>
            <person name="Barbe V."/>
            <person name="Wommack K.E."/>
            <person name="Noordeloos A.A."/>
            <person name="Brussaard C.P."/>
            <person name="Claverie J.M."/>
        </authorList>
    </citation>
    <scope>NUCLEOTIDE SEQUENCE [LARGE SCALE GENOMIC DNA]</scope>
    <source>
        <strain evidence="1 2">16T</strain>
    </source>
</reference>
<keyword evidence="2" id="KW-1185">Reference proteome</keyword>
<evidence type="ECO:0000313" key="2">
    <source>
        <dbReference type="Proteomes" id="UP000204225"/>
    </source>
</evidence>
<name>A0AC59EXH9_9VIRU</name>
<organism evidence="1 2">
    <name type="scientific">Phaeocystis globosa virus PgV-16T</name>
    <dbReference type="NCBI Taxonomy" id="3071227"/>
    <lineage>
        <taxon>Viruses</taxon>
        <taxon>Varidnaviria</taxon>
        <taxon>Bamfordvirae</taxon>
        <taxon>Nucleocytoviricota</taxon>
        <taxon>Megaviricetes</taxon>
        <taxon>Imitervirales</taxon>
        <taxon>Mesomimiviridae</taxon>
        <taxon>Tethysvirus</taxon>
        <taxon>Tethysvirus hollandense</taxon>
    </lineage>
</organism>
<dbReference type="EMBL" id="KC662249">
    <property type="protein sequence ID" value="AGM15712.1"/>
    <property type="molecule type" value="Genomic_DNA"/>
</dbReference>
<gene>
    <name evidence="1" type="ORF">PGCG_00408</name>
</gene>
<evidence type="ECO:0000313" key="1">
    <source>
        <dbReference type="EMBL" id="AGM15712.1"/>
    </source>
</evidence>
<dbReference type="Proteomes" id="UP000204225">
    <property type="component" value="Segment"/>
</dbReference>
<protein>
    <submittedName>
        <fullName evidence="1">Uncharacterized protein</fullName>
    </submittedName>
</protein>
<sequence length="383" mass="42742">MRPTSSMRPDNSILNDPNSFDGNHFLSHGSNMQHGSVLENNKTINKAIIKKTFTVDSMFRPNYDNTDNQSHDYIVNLPETITNAVTMGISSIELPLSYHNISEKANNNIFRIELNKKDALGDISNVNNWDIVLLPGIYEALFTSTSQRKAQNIETHINTQIGLQVNGDGSGVTDISQNLKFKVDLYSGFGVFSYDNSSATDIKLETGSQIVINFNVDNDSNNPGCGKNYIYQKLGWQLGFRGENTIIDTSSATTTLVGDITGPTSAVAISPAVCHISYPRYVYICIDDFQTNSRNYFAVASQSMIAPNIVARINILSCLEDKTAFKTASAPGDYLYTNKHIREYFGPTNIKKLRIQLLDEYGRHLSLNNMDWSFVASWECLYN</sequence>
<accession>A0AC59EXH9</accession>